<dbReference type="AlphaFoldDB" id="A0A1G2G8T2"/>
<keyword evidence="1" id="KW-0812">Transmembrane</keyword>
<dbReference type="Proteomes" id="UP000176576">
    <property type="component" value="Unassembled WGS sequence"/>
</dbReference>
<organism evidence="2 3">
    <name type="scientific">Candidatus Ryanbacteria bacterium RIFCSPHIGHO2_02_FULL_45_13b</name>
    <dbReference type="NCBI Taxonomy" id="1802117"/>
    <lineage>
        <taxon>Bacteria</taxon>
        <taxon>Candidatus Ryaniibacteriota</taxon>
    </lineage>
</organism>
<name>A0A1G2G8T2_9BACT</name>
<sequence>MKKKLLPAIGMLVTFFGGYVFGMIALGIQVLIRGGPPSLRYAGFSWIAFAVGFFITRAILKKYFPNFVGIRK</sequence>
<reference evidence="2 3" key="1">
    <citation type="journal article" date="2016" name="Nat. Commun.">
        <title>Thousands of microbial genomes shed light on interconnected biogeochemical processes in an aquifer system.</title>
        <authorList>
            <person name="Anantharaman K."/>
            <person name="Brown C.T."/>
            <person name="Hug L.A."/>
            <person name="Sharon I."/>
            <person name="Castelle C.J."/>
            <person name="Probst A.J."/>
            <person name="Thomas B.C."/>
            <person name="Singh A."/>
            <person name="Wilkins M.J."/>
            <person name="Karaoz U."/>
            <person name="Brodie E.L."/>
            <person name="Williams K.H."/>
            <person name="Hubbard S.S."/>
            <person name="Banfield J.F."/>
        </authorList>
    </citation>
    <scope>NUCLEOTIDE SEQUENCE [LARGE SCALE GENOMIC DNA]</scope>
</reference>
<feature type="transmembrane region" description="Helical" evidence="1">
    <location>
        <begin position="38"/>
        <end position="60"/>
    </location>
</feature>
<comment type="caution">
    <text evidence="2">The sequence shown here is derived from an EMBL/GenBank/DDBJ whole genome shotgun (WGS) entry which is preliminary data.</text>
</comment>
<evidence type="ECO:0000256" key="1">
    <source>
        <dbReference type="SAM" id="Phobius"/>
    </source>
</evidence>
<keyword evidence="1" id="KW-1133">Transmembrane helix</keyword>
<accession>A0A1G2G8T2</accession>
<dbReference type="EMBL" id="MHNN01000006">
    <property type="protein sequence ID" value="OGZ46674.1"/>
    <property type="molecule type" value="Genomic_DNA"/>
</dbReference>
<evidence type="ECO:0000313" key="3">
    <source>
        <dbReference type="Proteomes" id="UP000176576"/>
    </source>
</evidence>
<gene>
    <name evidence="2" type="ORF">A3J54_01620</name>
</gene>
<dbReference type="STRING" id="1802117.A3J54_01620"/>
<keyword evidence="1" id="KW-0472">Membrane</keyword>
<protein>
    <submittedName>
        <fullName evidence="2">Uncharacterized protein</fullName>
    </submittedName>
</protein>
<proteinExistence type="predicted"/>
<evidence type="ECO:0000313" key="2">
    <source>
        <dbReference type="EMBL" id="OGZ46674.1"/>
    </source>
</evidence>
<feature type="transmembrane region" description="Helical" evidence="1">
    <location>
        <begin position="12"/>
        <end position="32"/>
    </location>
</feature>